<proteinExistence type="predicted"/>
<dbReference type="Pfam" id="PF12138">
    <property type="entry name" value="Spherulin4"/>
    <property type="match status" value="1"/>
</dbReference>
<evidence type="ECO:0000256" key="1">
    <source>
        <dbReference type="SAM" id="Phobius"/>
    </source>
</evidence>
<reference evidence="2" key="1">
    <citation type="submission" date="2021-07" db="EMBL/GenBank/DDBJ databases">
        <authorList>
            <person name="Durling M."/>
        </authorList>
    </citation>
    <scope>NUCLEOTIDE SEQUENCE</scope>
</reference>
<name>A0A9N9KYQ8_9HELO</name>
<sequence>MFSKHSQDRFCATKLLGIPKFIFWVLAIVVIVVLVVPISIMFGRHKHHIKTMVLVPLYIYPTHQAWDPLFEAIESHPSTTFAIIINPQSGPGPNPVPDTNFTLQVPRLNQYHNVLNVGYVPTNYSHRPLESVVSDIQTYARWHSNALLGMGLNGIFLDETPSEWTDEAGMFYQSIEGVIRGFGGLGKRPLIIHNPGTVSSPKYLPYTDLNVIFEGPYNTFQAKSFDIMAFMKSTRISKDKLVCLVHSLPQDMSLEDQGSFLKELRKLAGAVFVTGLSENYYTTFWNGFEKWVSQLAQK</sequence>
<evidence type="ECO:0000313" key="3">
    <source>
        <dbReference type="Proteomes" id="UP000696280"/>
    </source>
</evidence>
<dbReference type="PANTHER" id="PTHR35040">
    <property type="match status" value="1"/>
</dbReference>
<dbReference type="OrthoDB" id="5342184at2759"/>
<feature type="transmembrane region" description="Helical" evidence="1">
    <location>
        <begin position="21"/>
        <end position="42"/>
    </location>
</feature>
<organism evidence="2 3">
    <name type="scientific">Hymenoscyphus fraxineus</name>
    <dbReference type="NCBI Taxonomy" id="746836"/>
    <lineage>
        <taxon>Eukaryota</taxon>
        <taxon>Fungi</taxon>
        <taxon>Dikarya</taxon>
        <taxon>Ascomycota</taxon>
        <taxon>Pezizomycotina</taxon>
        <taxon>Leotiomycetes</taxon>
        <taxon>Helotiales</taxon>
        <taxon>Helotiaceae</taxon>
        <taxon>Hymenoscyphus</taxon>
    </lineage>
</organism>
<gene>
    <name evidence="2" type="ORF">HYFRA_00003674</name>
</gene>
<comment type="caution">
    <text evidence="2">The sequence shown here is derived from an EMBL/GenBank/DDBJ whole genome shotgun (WGS) entry which is preliminary data.</text>
</comment>
<evidence type="ECO:0000313" key="2">
    <source>
        <dbReference type="EMBL" id="CAG8956294.1"/>
    </source>
</evidence>
<dbReference type="Proteomes" id="UP000696280">
    <property type="component" value="Unassembled WGS sequence"/>
</dbReference>
<keyword evidence="1" id="KW-0472">Membrane</keyword>
<evidence type="ECO:0008006" key="4">
    <source>
        <dbReference type="Google" id="ProtNLM"/>
    </source>
</evidence>
<accession>A0A9N9KYQ8</accession>
<dbReference type="InterPro" id="IPR021986">
    <property type="entry name" value="Spherulin4"/>
</dbReference>
<dbReference type="EMBL" id="CAJVRL010000070">
    <property type="protein sequence ID" value="CAG8956294.1"/>
    <property type="molecule type" value="Genomic_DNA"/>
</dbReference>
<keyword evidence="1" id="KW-1133">Transmembrane helix</keyword>
<dbReference type="PANTHER" id="PTHR35040:SF7">
    <property type="entry name" value="FIBRONECTIN TYPE-III DOMAIN-CONTAINING PROTEIN-RELATED"/>
    <property type="match status" value="1"/>
</dbReference>
<protein>
    <recommendedName>
        <fullName evidence="4">Cell surface spherulin 4-like protein</fullName>
    </recommendedName>
</protein>
<keyword evidence="1" id="KW-0812">Transmembrane</keyword>
<dbReference type="AlphaFoldDB" id="A0A9N9KYQ8"/>
<keyword evidence="3" id="KW-1185">Reference proteome</keyword>